<dbReference type="OrthoDB" id="27237at2759"/>
<dbReference type="VEuPathDB" id="CryptoDB:CmeUKMEL1_05580"/>
<comment type="caution">
    <text evidence="1">The sequence shown here is derived from an EMBL/GenBank/DDBJ whole genome shotgun (WGS) entry which is preliminary data.</text>
</comment>
<dbReference type="Pfam" id="PF07093">
    <property type="entry name" value="SGT1"/>
    <property type="match status" value="1"/>
</dbReference>
<sequence>MEGFSNAGSNELLERILELTKNGYDYEDADGRVELKFFYLDDLDNGISPEKGDMYINDLYKKFIELGVFEYNWDTIPFSLEMDKIEEMDYVRCSLNLSTYHLDEWYAIYLCYKVTENMENLVVQAISVDEDPILIDLADILPNWMKPNNSANRCFIFKGGVYLIPPEMMDNNKQRLSLKSALEIIKSQINACYTQESFTKIFMDKFDSISKINNVEKFHNFYVILPKKIAEMIFEFHYLLETSLKYLLSNRYDSSELKRLRRKEDSENDINMFLPKDLIRVKICMTRTQYSRFINEALLTFLPQKFSRNSWINNLPENLQNKKFHSELLYGCLLTYGIYLAYLINPSKSLNLFIWKFTNTKYLKSSEEIKNEESECQTLIKDSLELMKDLKSQKKDDFRSLWLHLINNLKESKIILSSENDEDKNQSDSSSWMNNEEYSKKLIEDIQRIYSEDSKSFKSNQCFNFSDILEEKSYFDGIDLDFSDPNSLPEYHDEDMSDITLESDLSEHDFDELNEVMKKMDEELKSTLKTSVPTINDNDEAKKFAENTYSDTLKLEETFGIVGPATVFHNMKK</sequence>
<accession>A0A2P4YZ31</accession>
<dbReference type="Proteomes" id="UP000236928">
    <property type="component" value="Unassembled WGS sequence"/>
</dbReference>
<keyword evidence="2" id="KW-1185">Reference proteome</keyword>
<dbReference type="PANTHER" id="PTHR13060:SF0">
    <property type="entry name" value="PROTEIN ECDYSONELESS HOMOLOG"/>
    <property type="match status" value="1"/>
</dbReference>
<evidence type="ECO:0000313" key="2">
    <source>
        <dbReference type="Proteomes" id="UP000236928"/>
    </source>
</evidence>
<evidence type="ECO:0000313" key="1">
    <source>
        <dbReference type="EMBL" id="POM83075.1"/>
    </source>
</evidence>
<dbReference type="GO" id="GO:0005634">
    <property type="term" value="C:nucleus"/>
    <property type="evidence" value="ECO:0007669"/>
    <property type="project" value="TreeGrafter"/>
</dbReference>
<proteinExistence type="predicted"/>
<dbReference type="InterPro" id="IPR010770">
    <property type="entry name" value="Ecd"/>
</dbReference>
<gene>
    <name evidence="1" type="ORF">CmeUKMEL1_05580</name>
</gene>
<protein>
    <submittedName>
        <fullName evidence="1">SGT1 protein family protein</fullName>
    </submittedName>
</protein>
<reference evidence="1 2" key="1">
    <citation type="submission" date="2014-04" db="EMBL/GenBank/DDBJ databases">
        <title>Comparative Genomics of Cryptosporidium Species.</title>
        <authorList>
            <person name="Silva J.C."/>
            <person name="Su Q."/>
            <person name="Chalmers R."/>
            <person name="Chibucos M.C."/>
            <person name="Elwin K."/>
            <person name="Godinez A."/>
            <person name="Guo F."/>
            <person name="Huynh K."/>
            <person name="Orvis J."/>
            <person name="Ott S."/>
            <person name="Sadzewicz L."/>
            <person name="Sengamalay N."/>
            <person name="Shetty A."/>
            <person name="Sun M."/>
            <person name="Tallon L."/>
            <person name="Xiao L."/>
            <person name="Zhang H."/>
            <person name="Fraser C.M."/>
            <person name="Zhu G."/>
            <person name="Kissinger J."/>
            <person name="Widmer G."/>
        </authorList>
    </citation>
    <scope>NUCLEOTIDE SEQUENCE [LARGE SCALE GENOMIC DNA]</scope>
    <source>
        <strain evidence="1 2">UKMEL1</strain>
    </source>
</reference>
<name>A0A2P4YZ31_9CRYT</name>
<dbReference type="AlphaFoldDB" id="A0A2P4YZ31"/>
<organism evidence="1 2">
    <name type="scientific">Cryptosporidium meleagridis</name>
    <dbReference type="NCBI Taxonomy" id="93969"/>
    <lineage>
        <taxon>Eukaryota</taxon>
        <taxon>Sar</taxon>
        <taxon>Alveolata</taxon>
        <taxon>Apicomplexa</taxon>
        <taxon>Conoidasida</taxon>
        <taxon>Coccidia</taxon>
        <taxon>Eucoccidiorida</taxon>
        <taxon>Eimeriorina</taxon>
        <taxon>Cryptosporidiidae</taxon>
        <taxon>Cryptosporidium</taxon>
    </lineage>
</organism>
<dbReference type="PANTHER" id="PTHR13060">
    <property type="entry name" value="SGT1 PROTEIN HSGT1 SUPPRESSOR OF GCR2"/>
    <property type="match status" value="1"/>
</dbReference>
<dbReference type="EMBL" id="JIBK01000009">
    <property type="protein sequence ID" value="POM83075.1"/>
    <property type="molecule type" value="Genomic_DNA"/>
</dbReference>